<dbReference type="GO" id="GO:0016787">
    <property type="term" value="F:hydrolase activity"/>
    <property type="evidence" value="ECO:0007669"/>
    <property type="project" value="UniProtKB-KW"/>
</dbReference>
<proteinExistence type="predicted"/>
<dbReference type="PATRIC" id="fig|1579979.3.peg.1050"/>
<protein>
    <submittedName>
        <fullName evidence="1">Alpha/beta hydrolase</fullName>
    </submittedName>
</protein>
<dbReference type="AlphaFoldDB" id="A0A0K0XUL3"/>
<dbReference type="STRING" id="1579979.WM2015_1027"/>
<dbReference type="KEGG" id="wma:WM2015_1027"/>
<accession>A0A0K0XUL3</accession>
<dbReference type="OrthoDB" id="345573at2"/>
<evidence type="ECO:0000313" key="2">
    <source>
        <dbReference type="Proteomes" id="UP000066624"/>
    </source>
</evidence>
<dbReference type="RefSeq" id="WP_049725043.1">
    <property type="nucleotide sequence ID" value="NZ_CP012154.1"/>
</dbReference>
<dbReference type="InterPro" id="IPR029058">
    <property type="entry name" value="AB_hydrolase_fold"/>
</dbReference>
<keyword evidence="2" id="KW-1185">Reference proteome</keyword>
<dbReference type="InterPro" id="IPR000073">
    <property type="entry name" value="AB_hydrolase_1"/>
</dbReference>
<reference evidence="1 2" key="1">
    <citation type="submission" date="2015-07" db="EMBL/GenBank/DDBJ databases">
        <authorList>
            <person name="Noorani M."/>
        </authorList>
    </citation>
    <scope>NUCLEOTIDE SEQUENCE [LARGE SCALE GENOMIC DNA]</scope>
    <source>
        <strain evidence="1 2">KCTC 42284</strain>
    </source>
</reference>
<dbReference type="Pfam" id="PF00561">
    <property type="entry name" value="Abhydrolase_1"/>
    <property type="match status" value="1"/>
</dbReference>
<gene>
    <name evidence="1" type="ORF">WM2015_1027</name>
</gene>
<organism evidence="1 2">
    <name type="scientific">Wenzhouxiangella marina</name>
    <dbReference type="NCBI Taxonomy" id="1579979"/>
    <lineage>
        <taxon>Bacteria</taxon>
        <taxon>Pseudomonadati</taxon>
        <taxon>Pseudomonadota</taxon>
        <taxon>Gammaproteobacteria</taxon>
        <taxon>Chromatiales</taxon>
        <taxon>Wenzhouxiangellaceae</taxon>
        <taxon>Wenzhouxiangella</taxon>
    </lineage>
</organism>
<name>A0A0K0XUL3_9GAMM</name>
<keyword evidence="1" id="KW-0378">Hydrolase</keyword>
<evidence type="ECO:0000313" key="1">
    <source>
        <dbReference type="EMBL" id="AKS41404.1"/>
    </source>
</evidence>
<dbReference type="EMBL" id="CP012154">
    <property type="protein sequence ID" value="AKS41404.1"/>
    <property type="molecule type" value="Genomic_DNA"/>
</dbReference>
<sequence length="267" mass="29989">MNWLDRFPLRAPHPVLMALEGRAFFEWSSLAVSWPILKRAPAGDGHPVLVLPGLVANDTSTWPIRRFLNSRGYAAYPWRQGFNIGPVDNLVERLEERLDTLHRRHGRTVSLIGWSLGGAMARALAVRMPEHVRSVITLGSPIQAEHQATNAWRIFELVSGWKADDPRLAEWLLEHPMAPSTSFLSKTDGIVNWRISMAPEHELSENIEVSASHMGMGANPIVLWAIADRLAQAEGEWKPLARDNPLRSLLYRDPKKARLADLIATRG</sequence>
<dbReference type="Gene3D" id="3.40.50.1820">
    <property type="entry name" value="alpha/beta hydrolase"/>
    <property type="match status" value="1"/>
</dbReference>
<dbReference type="Proteomes" id="UP000066624">
    <property type="component" value="Chromosome"/>
</dbReference>
<dbReference type="SUPFAM" id="SSF53474">
    <property type="entry name" value="alpha/beta-Hydrolases"/>
    <property type="match status" value="1"/>
</dbReference>